<protein>
    <submittedName>
        <fullName evidence="2">Uncharacterized protein</fullName>
    </submittedName>
</protein>
<evidence type="ECO:0000313" key="3">
    <source>
        <dbReference type="Proteomes" id="UP000031501"/>
    </source>
</evidence>
<dbReference type="RefSeq" id="WP_039653871.1">
    <property type="nucleotide sequence ID" value="NZ_CP021080.1"/>
</dbReference>
<feature type="transmembrane region" description="Helical" evidence="1">
    <location>
        <begin position="52"/>
        <end position="71"/>
    </location>
</feature>
<dbReference type="AlphaFoldDB" id="A0A221NT63"/>
<proteinExistence type="predicted"/>
<dbReference type="Proteomes" id="UP000031501">
    <property type="component" value="Chromosome"/>
</dbReference>
<keyword evidence="1" id="KW-0472">Membrane</keyword>
<sequence length="75" mass="8332">MAYRFWCGECGFMTAWLSQSVGEQEQIEHYARHHPGIDPGGHVEMNRKDPQGGIGCLESLVIVIVLLILAASCHH</sequence>
<accession>A0A221NT63</accession>
<reference evidence="2 3" key="1">
    <citation type="submission" date="2017-07" db="EMBL/GenBank/DDBJ databases">
        <title>Genome sequence of Streptomyces pluripotens MUSC 137T.</title>
        <authorList>
            <person name="Ser H.-L."/>
            <person name="Lee L.-H."/>
        </authorList>
    </citation>
    <scope>NUCLEOTIDE SEQUENCE [LARGE SCALE GENOMIC DNA]</scope>
    <source>
        <strain evidence="2 3">MUSC 137</strain>
    </source>
</reference>
<keyword evidence="1" id="KW-0812">Transmembrane</keyword>
<evidence type="ECO:0000313" key="2">
    <source>
        <dbReference type="EMBL" id="ASN23183.1"/>
    </source>
</evidence>
<dbReference type="EMBL" id="CP022433">
    <property type="protein sequence ID" value="ASN23183.1"/>
    <property type="molecule type" value="Genomic_DNA"/>
</dbReference>
<dbReference type="STRING" id="1355015.LK06_002020"/>
<gene>
    <name evidence="2" type="ORF">LK07_03100</name>
</gene>
<evidence type="ECO:0000256" key="1">
    <source>
        <dbReference type="SAM" id="Phobius"/>
    </source>
</evidence>
<name>A0A221NT63_9ACTN</name>
<keyword evidence="3" id="KW-1185">Reference proteome</keyword>
<organism evidence="2 3">
    <name type="scientific">Streptomyces pluripotens</name>
    <dbReference type="NCBI Taxonomy" id="1355015"/>
    <lineage>
        <taxon>Bacteria</taxon>
        <taxon>Bacillati</taxon>
        <taxon>Actinomycetota</taxon>
        <taxon>Actinomycetes</taxon>
        <taxon>Kitasatosporales</taxon>
        <taxon>Streptomycetaceae</taxon>
        <taxon>Streptomyces</taxon>
    </lineage>
</organism>
<dbReference type="OrthoDB" id="3872738at2"/>
<dbReference type="KEGG" id="splu:LK06_002020"/>
<keyword evidence="1" id="KW-1133">Transmembrane helix</keyword>